<dbReference type="Proteomes" id="UP000314294">
    <property type="component" value="Unassembled WGS sequence"/>
</dbReference>
<evidence type="ECO:0000313" key="2">
    <source>
        <dbReference type="Proteomes" id="UP000314294"/>
    </source>
</evidence>
<dbReference type="EMBL" id="SRLO01001617">
    <property type="protein sequence ID" value="TNN36447.1"/>
    <property type="molecule type" value="Genomic_DNA"/>
</dbReference>
<protein>
    <submittedName>
        <fullName evidence="1">Uncharacterized protein</fullName>
    </submittedName>
</protein>
<accession>A0A4Z2F5L5</accession>
<keyword evidence="2" id="KW-1185">Reference proteome</keyword>
<reference evidence="1 2" key="1">
    <citation type="submission" date="2019-03" db="EMBL/GenBank/DDBJ databases">
        <title>First draft genome of Liparis tanakae, snailfish: a comprehensive survey of snailfish specific genes.</title>
        <authorList>
            <person name="Kim W."/>
            <person name="Song I."/>
            <person name="Jeong J.-H."/>
            <person name="Kim D."/>
            <person name="Kim S."/>
            <person name="Ryu S."/>
            <person name="Song J.Y."/>
            <person name="Lee S.K."/>
        </authorList>
    </citation>
    <scope>NUCLEOTIDE SEQUENCE [LARGE SCALE GENOMIC DNA]</scope>
    <source>
        <tissue evidence="1">Muscle</tissue>
    </source>
</reference>
<evidence type="ECO:0000313" key="1">
    <source>
        <dbReference type="EMBL" id="TNN36447.1"/>
    </source>
</evidence>
<sequence length="114" mass="12759">MLLFMAEASRPLKEPKAFRSGCLWLVFSALWLERFTGFGPEGSAQSIVIDAVSGGGGNNRLKAERTNKRRGIREKVVLVSFKGNAERRGEDETATRHCEQIIPVALREDQRNVK</sequence>
<dbReference type="AlphaFoldDB" id="A0A4Z2F5L5"/>
<proteinExistence type="predicted"/>
<comment type="caution">
    <text evidence="1">The sequence shown here is derived from an EMBL/GenBank/DDBJ whole genome shotgun (WGS) entry which is preliminary data.</text>
</comment>
<gene>
    <name evidence="1" type="ORF">EYF80_053389</name>
</gene>
<name>A0A4Z2F5L5_9TELE</name>
<organism evidence="1 2">
    <name type="scientific">Liparis tanakae</name>
    <name type="common">Tanaka's snailfish</name>
    <dbReference type="NCBI Taxonomy" id="230148"/>
    <lineage>
        <taxon>Eukaryota</taxon>
        <taxon>Metazoa</taxon>
        <taxon>Chordata</taxon>
        <taxon>Craniata</taxon>
        <taxon>Vertebrata</taxon>
        <taxon>Euteleostomi</taxon>
        <taxon>Actinopterygii</taxon>
        <taxon>Neopterygii</taxon>
        <taxon>Teleostei</taxon>
        <taxon>Neoteleostei</taxon>
        <taxon>Acanthomorphata</taxon>
        <taxon>Eupercaria</taxon>
        <taxon>Perciformes</taxon>
        <taxon>Cottioidei</taxon>
        <taxon>Cottales</taxon>
        <taxon>Liparidae</taxon>
        <taxon>Liparis</taxon>
    </lineage>
</organism>